<proteinExistence type="predicted"/>
<dbReference type="EMBL" id="VBQZ03000014">
    <property type="protein sequence ID" value="MXQ82743.1"/>
    <property type="molecule type" value="Genomic_DNA"/>
</dbReference>
<name>A0A6B0R5M6_9CETA</name>
<evidence type="ECO:0000313" key="1">
    <source>
        <dbReference type="EMBL" id="MXQ82743.1"/>
    </source>
</evidence>
<dbReference type="SUPFAM" id="SSF55729">
    <property type="entry name" value="Acyl-CoA N-acyltransferases (Nat)"/>
    <property type="match status" value="1"/>
</dbReference>
<dbReference type="PANTHER" id="PTHR22442:SF4">
    <property type="entry name" value="PROTEIN FAM169BP"/>
    <property type="match status" value="1"/>
</dbReference>
<dbReference type="Proteomes" id="UP000322234">
    <property type="component" value="Unassembled WGS sequence"/>
</dbReference>
<keyword evidence="2" id="KW-1185">Reference proteome</keyword>
<evidence type="ECO:0000313" key="2">
    <source>
        <dbReference type="Proteomes" id="UP000322234"/>
    </source>
</evidence>
<gene>
    <name evidence="1" type="ORF">E5288_WYG022741</name>
</gene>
<organism evidence="1 2">
    <name type="scientific">Bos mutus</name>
    <name type="common">wild yak</name>
    <dbReference type="NCBI Taxonomy" id="72004"/>
    <lineage>
        <taxon>Eukaryota</taxon>
        <taxon>Metazoa</taxon>
        <taxon>Chordata</taxon>
        <taxon>Craniata</taxon>
        <taxon>Vertebrata</taxon>
        <taxon>Euteleostomi</taxon>
        <taxon>Mammalia</taxon>
        <taxon>Eutheria</taxon>
        <taxon>Laurasiatheria</taxon>
        <taxon>Artiodactyla</taxon>
        <taxon>Ruminantia</taxon>
        <taxon>Pecora</taxon>
        <taxon>Bovidae</taxon>
        <taxon>Bovinae</taxon>
        <taxon>Bos</taxon>
    </lineage>
</organism>
<dbReference type="AlphaFoldDB" id="A0A6B0R5M6"/>
<dbReference type="InterPro" id="IPR029625">
    <property type="entry name" value="FAM169"/>
</dbReference>
<protein>
    <recommendedName>
        <fullName evidence="3">Protein FAM169B</fullName>
    </recommendedName>
</protein>
<comment type="caution">
    <text evidence="1">The sequence shown here is derived from an EMBL/GenBank/DDBJ whole genome shotgun (WGS) entry which is preliminary data.</text>
</comment>
<evidence type="ECO:0008006" key="3">
    <source>
        <dbReference type="Google" id="ProtNLM"/>
    </source>
</evidence>
<accession>A0A6B0R5M6</accession>
<dbReference type="PANTHER" id="PTHR22442">
    <property type="match status" value="1"/>
</dbReference>
<sequence>MGYFDFQQNTTDLQMAAWQEYQLVNSWTTPEQATVSSCGPALSPLSTPWQRAGKGNPGPHNACVQLEEARAIIITLFLNDLGPEGLRQGQIGSGVGKSFVMGFGRKNGDTLRKENQAESKERIYCYLERVKGNFGVKTGIYPVDILEDDPAGHQEATLAYYAMLEEGARPSPEIFSLPTGEQVKLEASSVCFCTVHRDEPQHKILVLVNPQDTKTVVAVYVKQSWWATEDVLRTSNPSREGLMKVQSFGERIVLFILNVVIFGRLERNLDDDDMFFLPHSVKEEAKILWRDGAAVGFYTTKRKGSLCGDSTGTCYLLPVFDTVFVRRRHRRRGLGLTMLQDFCQTFREDEALGVSWPISPAMYQVCRKFLAAHPAERGRLWEVEPPGAWGQRDNIWLKVQLQQSRLHLDCEWGGAVPCGLITSRVGSDESAGETISVAVAGTKERASAGWWHPGLLPPPFLKEPHLPDPLAQILALPQCSWIRDSPGVRVPVFRLEGSGKSAGRCLGDAGCRRRSASSVKILRHTEVLGAADSAPLPPGGLTRAAAHKSAHVSPLGFPNQHQDCTQTVQVNF</sequence>
<reference evidence="1" key="1">
    <citation type="submission" date="2019-10" db="EMBL/GenBank/DDBJ databases">
        <title>The sequence and de novo assembly of the wild yak genome.</title>
        <authorList>
            <person name="Liu Y."/>
        </authorList>
    </citation>
    <scope>NUCLEOTIDE SEQUENCE [LARGE SCALE GENOMIC DNA]</scope>
    <source>
        <strain evidence="1">WY2019</strain>
    </source>
</reference>
<dbReference type="InterPro" id="IPR016181">
    <property type="entry name" value="Acyl_CoA_acyltransferase"/>
</dbReference>